<evidence type="ECO:0000259" key="6">
    <source>
        <dbReference type="Pfam" id="PF00931"/>
    </source>
</evidence>
<feature type="domain" description="R13L1/DRL21-like LRR repeat region" evidence="9">
    <location>
        <begin position="700"/>
        <end position="826"/>
    </location>
</feature>
<dbReference type="Gene3D" id="1.10.10.10">
    <property type="entry name" value="Winged helix-like DNA-binding domain superfamily/Winged helix DNA-binding domain"/>
    <property type="match status" value="1"/>
</dbReference>
<dbReference type="PANTHER" id="PTHR36766">
    <property type="entry name" value="PLANT BROAD-SPECTRUM MILDEW RESISTANCE PROTEIN RPW8"/>
    <property type="match status" value="1"/>
</dbReference>
<dbReference type="AlphaFoldDB" id="A0A9W7J306"/>
<dbReference type="Pfam" id="PF00931">
    <property type="entry name" value="NB-ARC"/>
    <property type="match status" value="1"/>
</dbReference>
<dbReference type="Gene3D" id="1.10.8.430">
    <property type="entry name" value="Helical domain of apoptotic protease-activating factors"/>
    <property type="match status" value="1"/>
</dbReference>
<keyword evidence="11" id="KW-1185">Reference proteome</keyword>
<evidence type="ECO:0000256" key="4">
    <source>
        <dbReference type="ARBA" id="ARBA00022821"/>
    </source>
</evidence>
<evidence type="ECO:0000259" key="9">
    <source>
        <dbReference type="Pfam" id="PF25019"/>
    </source>
</evidence>
<dbReference type="Pfam" id="PF18052">
    <property type="entry name" value="Rx_N"/>
    <property type="match status" value="1"/>
</dbReference>
<keyword evidence="4" id="KW-0611">Plant defense</keyword>
<evidence type="ECO:0000313" key="11">
    <source>
        <dbReference type="Proteomes" id="UP001165190"/>
    </source>
</evidence>
<keyword evidence="2" id="KW-0677">Repeat</keyword>
<sequence length="1270" mass="144929">MAFIGEAALSKLFDMLLDKSIDIALNFVADHKQVYDQLMEWKSILPGIKAVLNHAEEKQIKDEGVKSWLEDLQDLAYDADDILDEFAYQELRLKLQNTEAQAKPSKIRKLLSSWFTGSSSSQSSFLFNNSMIPKIQDITARLNSLATRRSNLGLTQLSEILLQAASSEGKKSVRLQPTSVVDGAVEYVGRDDEKREMLDLLKTNNSDGVCVLSIFGMGGMGKTTLAQLVYNDASLEEAFDHRAWVCVSEDFDAVKITKTILQSIDPSSSDVNDLNLLQVKLKEKLSGKRVLIVLDDLWNESYNDWSILRSPFGDMIKIIVTTRLQKVSSNVDPMKVFHLKKLSQDYCLSIFTQHALRARNFDGHLQFKQVGENIVRRCDGLPLAAKAIGSFLRTTKNLDEWERIYESEIWDLPENQCDIIPALRLSYHHLPSHLKRCFAYCSIFPKYYEFEEEEIILLWSAEGFLQQKAKHQIKDIGSQYFQDLVSRSFFQISGKNKSRFVMHDLINDLAQLVAGDICCRLEDDKQQMFSHRSRHSSYISGPFNTVKKFEAFDQVNSLRTFLQLKKYQLWQLCYLTNVVLVELLPRLNFLRVLSLCGYEITELPDFLENLKHLRYLNLSHTRIKCLPDSLCTLYHLETLLLKGCSKLRKLPSRMENLVNLHYLDIRCANSMERMPLGIGNLTNLRRISDFVIGEGDGHRIAELKNLSNLRGDFCLSGLENVNGQDAREARLNEKPEINQLVLRWSRDFGKPTRKKEVEERVLDSLRPREKLEQLVIENFGGAKFSTWIADSSLRILSSLKLINCKNCKSLPSIGRLPSLKDLSISGLDEVHKIGIEFLGENQSNAFASLETLSFHSLPNWEEWDACEGDEQVSRFPILGELSIRRCPQLLGRLPTRLQSLQRLEIRECRRLVVSISSFPSLRELSIDGCEELVEECSSSAVEEVISLQSVSLSSISKFSIPEERRMLRFANAKDFKTGDFNILPKELHAFTFLTRMTLEKCEGLVCFAESNFPAALKELRISHCDDLQCLFDERMSSNTCLLQHLEIRWCQSLIWLSSRGDICNRLQHLQIWECPKLSSLFLNSKLPVMLKKLSIWSCSELECIAQDFYETIDLEIIKIWGAQNLECLPRGLDKLSQLQEINLQGCSNLVICSDEIGFPTTNLRVFSIVYCSNIGALPKCINNFTTLQELRVINCGADISFPEEGFPTNLTSLWLSKAPEIYSSLVEWGFHRLTSLQHLILIPPPSVSNHMCETILNNASLGYALLFSTF</sequence>
<evidence type="ECO:0000256" key="1">
    <source>
        <dbReference type="ARBA" id="ARBA00022614"/>
    </source>
</evidence>
<dbReference type="OrthoDB" id="2973320at2759"/>
<dbReference type="InterPro" id="IPR041118">
    <property type="entry name" value="Rx_N"/>
</dbReference>
<dbReference type="InterPro" id="IPR056789">
    <property type="entry name" value="LRR_R13L1-DRL21"/>
</dbReference>
<dbReference type="GO" id="GO:0043531">
    <property type="term" value="F:ADP binding"/>
    <property type="evidence" value="ECO:0007669"/>
    <property type="project" value="InterPro"/>
</dbReference>
<gene>
    <name evidence="10" type="ORF">HRI_004216500</name>
</gene>
<feature type="domain" description="Disease resistance N-terminal" evidence="7">
    <location>
        <begin position="7"/>
        <end position="102"/>
    </location>
</feature>
<name>A0A9W7J306_HIBTR</name>
<organism evidence="10 11">
    <name type="scientific">Hibiscus trionum</name>
    <name type="common">Flower of an hour</name>
    <dbReference type="NCBI Taxonomy" id="183268"/>
    <lineage>
        <taxon>Eukaryota</taxon>
        <taxon>Viridiplantae</taxon>
        <taxon>Streptophyta</taxon>
        <taxon>Embryophyta</taxon>
        <taxon>Tracheophyta</taxon>
        <taxon>Spermatophyta</taxon>
        <taxon>Magnoliopsida</taxon>
        <taxon>eudicotyledons</taxon>
        <taxon>Gunneridae</taxon>
        <taxon>Pentapetalae</taxon>
        <taxon>rosids</taxon>
        <taxon>malvids</taxon>
        <taxon>Malvales</taxon>
        <taxon>Malvaceae</taxon>
        <taxon>Malvoideae</taxon>
        <taxon>Hibiscus</taxon>
    </lineage>
</organism>
<proteinExistence type="predicted"/>
<comment type="caution">
    <text evidence="10">The sequence shown here is derived from an EMBL/GenBank/DDBJ whole genome shotgun (WGS) entry which is preliminary data.</text>
</comment>
<dbReference type="PROSITE" id="PS51450">
    <property type="entry name" value="LRR"/>
    <property type="match status" value="1"/>
</dbReference>
<dbReference type="Gene3D" id="3.80.10.10">
    <property type="entry name" value="Ribonuclease Inhibitor"/>
    <property type="match status" value="2"/>
</dbReference>
<dbReference type="Pfam" id="PF23559">
    <property type="entry name" value="WHD_DRP"/>
    <property type="match status" value="1"/>
</dbReference>
<dbReference type="InterPro" id="IPR042197">
    <property type="entry name" value="Apaf_helical"/>
</dbReference>
<dbReference type="Proteomes" id="UP001165190">
    <property type="component" value="Unassembled WGS sequence"/>
</dbReference>
<dbReference type="SUPFAM" id="SSF52058">
    <property type="entry name" value="L domain-like"/>
    <property type="match status" value="1"/>
</dbReference>
<dbReference type="EMBL" id="BSYR01000044">
    <property type="protein sequence ID" value="GMJ05473.1"/>
    <property type="molecule type" value="Genomic_DNA"/>
</dbReference>
<feature type="domain" description="NB-ARC" evidence="6">
    <location>
        <begin position="193"/>
        <end position="358"/>
    </location>
</feature>
<dbReference type="InterPro" id="IPR001611">
    <property type="entry name" value="Leu-rich_rpt"/>
</dbReference>
<dbReference type="InterPro" id="IPR032675">
    <property type="entry name" value="LRR_dom_sf"/>
</dbReference>
<dbReference type="GO" id="GO:0051707">
    <property type="term" value="P:response to other organism"/>
    <property type="evidence" value="ECO:0007669"/>
    <property type="project" value="UniProtKB-ARBA"/>
</dbReference>
<reference evidence="10" key="1">
    <citation type="submission" date="2023-05" db="EMBL/GenBank/DDBJ databases">
        <title>Genome and transcriptome analyses reveal genes involved in the formation of fine ridges on petal epidermal cells in Hibiscus trionum.</title>
        <authorList>
            <person name="Koshimizu S."/>
            <person name="Masuda S."/>
            <person name="Ishii T."/>
            <person name="Shirasu K."/>
            <person name="Hoshino A."/>
            <person name="Arita M."/>
        </authorList>
    </citation>
    <scope>NUCLEOTIDE SEQUENCE</scope>
    <source>
        <strain evidence="10">Hamamatsu line</strain>
    </source>
</reference>
<evidence type="ECO:0000256" key="5">
    <source>
        <dbReference type="ARBA" id="ARBA00022840"/>
    </source>
</evidence>
<evidence type="ECO:0000256" key="2">
    <source>
        <dbReference type="ARBA" id="ARBA00022737"/>
    </source>
</evidence>
<dbReference type="InterPro" id="IPR058922">
    <property type="entry name" value="WHD_DRP"/>
</dbReference>
<dbReference type="GO" id="GO:0006952">
    <property type="term" value="P:defense response"/>
    <property type="evidence" value="ECO:0007669"/>
    <property type="project" value="UniProtKB-KW"/>
</dbReference>
<keyword evidence="5" id="KW-0067">ATP-binding</keyword>
<dbReference type="GO" id="GO:0005524">
    <property type="term" value="F:ATP binding"/>
    <property type="evidence" value="ECO:0007669"/>
    <property type="project" value="UniProtKB-KW"/>
</dbReference>
<evidence type="ECO:0000259" key="8">
    <source>
        <dbReference type="Pfam" id="PF23559"/>
    </source>
</evidence>
<dbReference type="InterPro" id="IPR027417">
    <property type="entry name" value="P-loop_NTPase"/>
</dbReference>
<evidence type="ECO:0000313" key="10">
    <source>
        <dbReference type="EMBL" id="GMJ05473.1"/>
    </source>
</evidence>
<evidence type="ECO:0000256" key="3">
    <source>
        <dbReference type="ARBA" id="ARBA00022741"/>
    </source>
</evidence>
<evidence type="ECO:0008006" key="12">
    <source>
        <dbReference type="Google" id="ProtNLM"/>
    </source>
</evidence>
<protein>
    <recommendedName>
        <fullName evidence="12">Disease resistance RPP13-like protein 1</fullName>
    </recommendedName>
</protein>
<dbReference type="Pfam" id="PF13855">
    <property type="entry name" value="LRR_8"/>
    <property type="match status" value="1"/>
</dbReference>
<dbReference type="Pfam" id="PF25019">
    <property type="entry name" value="LRR_R13L1-DRL21"/>
    <property type="match status" value="1"/>
</dbReference>
<dbReference type="InterPro" id="IPR002182">
    <property type="entry name" value="NB-ARC"/>
</dbReference>
<dbReference type="PRINTS" id="PR00364">
    <property type="entry name" value="DISEASERSIST"/>
</dbReference>
<dbReference type="InterPro" id="IPR036388">
    <property type="entry name" value="WH-like_DNA-bd_sf"/>
</dbReference>
<accession>A0A9W7J306</accession>
<dbReference type="PANTHER" id="PTHR36766:SF51">
    <property type="entry name" value="DISEASE RESISTANCE RPP13-LIKE PROTEIN 1"/>
    <property type="match status" value="1"/>
</dbReference>
<dbReference type="Gene3D" id="1.20.5.4130">
    <property type="match status" value="1"/>
</dbReference>
<dbReference type="SUPFAM" id="SSF52540">
    <property type="entry name" value="P-loop containing nucleoside triphosphate hydrolases"/>
    <property type="match status" value="1"/>
</dbReference>
<dbReference type="Gene3D" id="3.40.50.300">
    <property type="entry name" value="P-loop containing nucleotide triphosphate hydrolases"/>
    <property type="match status" value="1"/>
</dbReference>
<keyword evidence="1" id="KW-0433">Leucine-rich repeat</keyword>
<evidence type="ECO:0000259" key="7">
    <source>
        <dbReference type="Pfam" id="PF18052"/>
    </source>
</evidence>
<feature type="domain" description="Disease resistance protein winged helix" evidence="8">
    <location>
        <begin position="443"/>
        <end position="510"/>
    </location>
</feature>
<dbReference type="FunFam" id="3.40.50.300:FF:001091">
    <property type="entry name" value="Probable disease resistance protein At1g61300"/>
    <property type="match status" value="1"/>
</dbReference>
<keyword evidence="3" id="KW-0547">Nucleotide-binding</keyword>
<dbReference type="SUPFAM" id="SSF52047">
    <property type="entry name" value="RNI-like"/>
    <property type="match status" value="1"/>
</dbReference>
<dbReference type="FunFam" id="1.10.10.10:FF:000322">
    <property type="entry name" value="Probable disease resistance protein At1g63360"/>
    <property type="match status" value="1"/>
</dbReference>